<dbReference type="InterPro" id="IPR038404">
    <property type="entry name" value="TRAP_DctP_sf"/>
</dbReference>
<sequence>MERFKQFSLRKTFPTCALMIALVAGFGVGQVEARTLHYSTPAPPTDRPTNRVLRWWAEEVSKRTNGSLDIEIHWLQSLLKFKDAAKGIQAGIADIGPVSPEYSTTIAPLLGVSQTELGSGDNYVAVEAWSRTVKDSEAMDKEALITGLKPIGYYSSGFRANLSTTRPYISPEDFKGDKVRLTNRGIIAAKAEDWDVTPVNLTFADFYSALERGTVDGVQSYIYLILPYKHNEVVKYVVQTGIGQSLVAVMMNQRVWNSLSPEEQKVISDLEPIFNEKMAQAGLEAADMALDALKNNPDYPVEFYRLNEEQRKVWEEEYTPAVNQYVADLAKRNPAATEIHQKLLAELNNVEKEVREQGYPWERN</sequence>
<proteinExistence type="predicted"/>
<evidence type="ECO:0000313" key="3">
    <source>
        <dbReference type="Proteomes" id="UP000323161"/>
    </source>
</evidence>
<name>A0A5B0VEB0_9GAMM</name>
<protein>
    <submittedName>
        <fullName evidence="2">C4-dicarboxylate ABC transporter substrate-binding protein</fullName>
    </submittedName>
</protein>
<dbReference type="Pfam" id="PF03480">
    <property type="entry name" value="DctP"/>
    <property type="match status" value="1"/>
</dbReference>
<dbReference type="Gene3D" id="3.40.190.170">
    <property type="entry name" value="Bacterial extracellular solute-binding protein, family 7"/>
    <property type="match status" value="1"/>
</dbReference>
<dbReference type="PANTHER" id="PTHR33376">
    <property type="match status" value="1"/>
</dbReference>
<evidence type="ECO:0000256" key="1">
    <source>
        <dbReference type="ARBA" id="ARBA00022729"/>
    </source>
</evidence>
<accession>A0A5B0VEB0</accession>
<dbReference type="Proteomes" id="UP000323161">
    <property type="component" value="Unassembled WGS sequence"/>
</dbReference>
<dbReference type="SUPFAM" id="SSF53850">
    <property type="entry name" value="Periplasmic binding protein-like II"/>
    <property type="match status" value="1"/>
</dbReference>
<organism evidence="2 3">
    <name type="scientific">Marinobacter salinexigens</name>
    <dbReference type="NCBI Taxonomy" id="2919747"/>
    <lineage>
        <taxon>Bacteria</taxon>
        <taxon>Pseudomonadati</taxon>
        <taxon>Pseudomonadota</taxon>
        <taxon>Gammaproteobacteria</taxon>
        <taxon>Pseudomonadales</taxon>
        <taxon>Marinobacteraceae</taxon>
        <taxon>Marinobacter</taxon>
    </lineage>
</organism>
<dbReference type="AlphaFoldDB" id="A0A5B0VEB0"/>
<dbReference type="InterPro" id="IPR018389">
    <property type="entry name" value="DctP_fam"/>
</dbReference>
<dbReference type="NCBIfam" id="NF037995">
    <property type="entry name" value="TRAP_S1"/>
    <property type="match status" value="1"/>
</dbReference>
<reference evidence="2 3" key="1">
    <citation type="submission" date="2019-08" db="EMBL/GenBank/DDBJ databases">
        <title>Marinobacter ZYF650 sp. nov., a marine bacterium isolated from seawater of the Mariana trench.</title>
        <authorList>
            <person name="Ahmad W."/>
        </authorList>
    </citation>
    <scope>NUCLEOTIDE SEQUENCE [LARGE SCALE GENOMIC DNA]</scope>
    <source>
        <strain evidence="2 3">ZYF650</strain>
    </source>
</reference>
<dbReference type="EMBL" id="VTUU01000007">
    <property type="protein sequence ID" value="KAA1172341.1"/>
    <property type="molecule type" value="Genomic_DNA"/>
</dbReference>
<comment type="caution">
    <text evidence="2">The sequence shown here is derived from an EMBL/GenBank/DDBJ whole genome shotgun (WGS) entry which is preliminary data.</text>
</comment>
<keyword evidence="1" id="KW-0732">Signal</keyword>
<dbReference type="PANTHER" id="PTHR33376:SF15">
    <property type="entry name" value="BLL6794 PROTEIN"/>
    <property type="match status" value="1"/>
</dbReference>
<gene>
    <name evidence="2" type="ORF">FWJ25_14205</name>
</gene>
<dbReference type="GO" id="GO:0055085">
    <property type="term" value="P:transmembrane transport"/>
    <property type="evidence" value="ECO:0007669"/>
    <property type="project" value="InterPro"/>
</dbReference>
<keyword evidence="3" id="KW-1185">Reference proteome</keyword>
<evidence type="ECO:0000313" key="2">
    <source>
        <dbReference type="EMBL" id="KAA1172341.1"/>
    </source>
</evidence>